<protein>
    <submittedName>
        <fullName evidence="1">Uncharacterized protein</fullName>
    </submittedName>
</protein>
<keyword evidence="2" id="KW-1185">Reference proteome</keyword>
<name>A0ABN6DXE2_9BACT</name>
<accession>A0ABN6DXE2</accession>
<evidence type="ECO:0000313" key="1">
    <source>
        <dbReference type="EMBL" id="BCR04544.1"/>
    </source>
</evidence>
<evidence type="ECO:0000313" key="2">
    <source>
        <dbReference type="Proteomes" id="UP001319827"/>
    </source>
</evidence>
<sequence length="126" mass="14609">MGGKVIQFPGSRAWNLRKIEEIIESKLIHDDPAVLLAMKEELKHLVAKYYDDREFEVVLPLPPGLSPEQFHEIEESFQRVFLEQNERLVKRAQDIFLDLCLARLQVCELRVRLRAGEGQDPEPSAK</sequence>
<dbReference type="EMBL" id="AP024355">
    <property type="protein sequence ID" value="BCR04544.1"/>
    <property type="molecule type" value="Genomic_DNA"/>
</dbReference>
<reference evidence="1 2" key="1">
    <citation type="journal article" date="2016" name="C (Basel)">
        <title>Selective Growth of and Electricity Production by Marine Exoelectrogenic Bacteria in Self-Aggregated Hydrogel of Microbially Reduced Graphene Oxide.</title>
        <authorList>
            <person name="Yoshida N."/>
            <person name="Goto Y."/>
            <person name="Miyata Y."/>
        </authorList>
    </citation>
    <scope>NUCLEOTIDE SEQUENCE [LARGE SCALE GENOMIC DNA]</scope>
    <source>
        <strain evidence="1 2">NIT-T3</strain>
    </source>
</reference>
<dbReference type="Proteomes" id="UP001319827">
    <property type="component" value="Chromosome"/>
</dbReference>
<reference evidence="1 2" key="2">
    <citation type="journal article" date="2021" name="Int. J. Syst. Evol. Microbiol.">
        <title>Isolation and Polyphasic Characterization of Desulfuromonas versatilis sp. Nov., an Electrogenic Bacteria Capable of Versatile Metabolism Isolated from a Graphene Oxide-Reducing Enrichment Culture.</title>
        <authorList>
            <person name="Xie L."/>
            <person name="Yoshida N."/>
            <person name="Ishii S."/>
            <person name="Meng L."/>
        </authorList>
    </citation>
    <scope>NUCLEOTIDE SEQUENCE [LARGE SCALE GENOMIC DNA]</scope>
    <source>
        <strain evidence="1 2">NIT-T3</strain>
    </source>
</reference>
<gene>
    <name evidence="1" type="ORF">DESUT3_16130</name>
</gene>
<dbReference type="RefSeq" id="WP_221252003.1">
    <property type="nucleotide sequence ID" value="NZ_AP024355.1"/>
</dbReference>
<organism evidence="1 2">
    <name type="scientific">Desulfuromonas versatilis</name>
    <dbReference type="NCBI Taxonomy" id="2802975"/>
    <lineage>
        <taxon>Bacteria</taxon>
        <taxon>Pseudomonadati</taxon>
        <taxon>Thermodesulfobacteriota</taxon>
        <taxon>Desulfuromonadia</taxon>
        <taxon>Desulfuromonadales</taxon>
        <taxon>Desulfuromonadaceae</taxon>
        <taxon>Desulfuromonas</taxon>
    </lineage>
</organism>
<proteinExistence type="predicted"/>